<proteinExistence type="predicted"/>
<accession>A0A858RID3</accession>
<keyword evidence="1" id="KW-1133">Transmembrane helix</keyword>
<dbReference type="AlphaFoldDB" id="A0A858RID3"/>
<evidence type="ECO:0000313" key="2">
    <source>
        <dbReference type="EMBL" id="QJE96341.1"/>
    </source>
</evidence>
<keyword evidence="3" id="KW-1185">Reference proteome</keyword>
<dbReference type="Proteomes" id="UP000501812">
    <property type="component" value="Chromosome"/>
</dbReference>
<reference evidence="2 3" key="1">
    <citation type="submission" date="2020-04" db="EMBL/GenBank/DDBJ databases">
        <title>Luteolibacter sp. G-1-1-1 isolated from soil.</title>
        <authorList>
            <person name="Dahal R.H."/>
        </authorList>
    </citation>
    <scope>NUCLEOTIDE SEQUENCE [LARGE SCALE GENOMIC DNA]</scope>
    <source>
        <strain evidence="2 3">G-1-1-1</strain>
    </source>
</reference>
<protein>
    <submittedName>
        <fullName evidence="2">DUF2339 domain-containing protein</fullName>
    </submittedName>
</protein>
<dbReference type="KEGG" id="luo:HHL09_11270"/>
<sequence>MPRSPLTWFIAFAIVLLHAVALFLQRKGDFPVMDSALSATVVPVILLGWSATRDAPPFGDRAFHRTLPPGDSVAFRGVLMVHVWVLLGISLATAIYCAYFNFGWEAVGYGLTLRTLPLGAFMMIFGVCAAIASSPGRERYLGLPLILGAPLFSIWAIPWRGLIGVEPSGRGGWFWLGGAGVLATIYYLAVWWLVSVRSRKMFAMVVATIFGLWLPWLPEIFAVSVLRIAGTPVEIVTASPMEPPVKWQRKIFPDPEGDWVPVSQVLNVTGLKKGEVARMKYLWIGGSSKRARAWHLDMRPWGAGGSLDASISKDGSILWGRQALVESLREQMPLLDEIMQLDPDHGLSDPSELMFKKPYDGPVGKGNSHLSTGYSMAEFRDEQWRAEVEVFRYDFAGVIGLPLNGSSRVPSGGRIFADILKGEDPILDSIRVRYCTTTTGSRNWIDRGQDAPPAMMILVNPNGKRAYAAELVSDQSYWGRLWLGVVHRWSFPLSGENARLIQDLQGGRAYFFLPSEITQARSESLAPPPADSPR</sequence>
<gene>
    <name evidence="2" type="ORF">HHL09_11270</name>
</gene>
<evidence type="ECO:0000313" key="3">
    <source>
        <dbReference type="Proteomes" id="UP000501812"/>
    </source>
</evidence>
<name>A0A858RID3_9BACT</name>
<feature type="transmembrane region" description="Helical" evidence="1">
    <location>
        <begin position="173"/>
        <end position="194"/>
    </location>
</feature>
<dbReference type="EMBL" id="CP051774">
    <property type="protein sequence ID" value="QJE96341.1"/>
    <property type="molecule type" value="Genomic_DNA"/>
</dbReference>
<feature type="transmembrane region" description="Helical" evidence="1">
    <location>
        <begin position="116"/>
        <end position="133"/>
    </location>
</feature>
<organism evidence="2 3">
    <name type="scientific">Luteolibacter luteus</name>
    <dbReference type="NCBI Taxonomy" id="2728835"/>
    <lineage>
        <taxon>Bacteria</taxon>
        <taxon>Pseudomonadati</taxon>
        <taxon>Verrucomicrobiota</taxon>
        <taxon>Verrucomicrobiia</taxon>
        <taxon>Verrucomicrobiales</taxon>
        <taxon>Verrucomicrobiaceae</taxon>
        <taxon>Luteolibacter</taxon>
    </lineage>
</organism>
<feature type="transmembrane region" description="Helical" evidence="1">
    <location>
        <begin position="73"/>
        <end position="96"/>
    </location>
</feature>
<feature type="transmembrane region" description="Helical" evidence="1">
    <location>
        <begin position="201"/>
        <end position="218"/>
    </location>
</feature>
<keyword evidence="1" id="KW-0472">Membrane</keyword>
<evidence type="ECO:0000256" key="1">
    <source>
        <dbReference type="SAM" id="Phobius"/>
    </source>
</evidence>
<feature type="transmembrane region" description="Helical" evidence="1">
    <location>
        <begin position="140"/>
        <end position="161"/>
    </location>
</feature>
<keyword evidence="1" id="KW-0812">Transmembrane</keyword>
<dbReference type="RefSeq" id="WP_169454742.1">
    <property type="nucleotide sequence ID" value="NZ_CP051774.1"/>
</dbReference>